<keyword evidence="1" id="KW-0175">Coiled coil</keyword>
<gene>
    <name evidence="2" type="ORF">ACFPXP_19675</name>
</gene>
<accession>A0ABW1IU36</accession>
<comment type="caution">
    <text evidence="2">The sequence shown here is derived from an EMBL/GenBank/DDBJ whole genome shotgun (WGS) entry which is preliminary data.</text>
</comment>
<evidence type="ECO:0000256" key="1">
    <source>
        <dbReference type="SAM" id="Coils"/>
    </source>
</evidence>
<dbReference type="InterPro" id="IPR037208">
    <property type="entry name" value="Spo0E-like_sf"/>
</dbReference>
<name>A0ABW1IU36_9BACL</name>
<dbReference type="SUPFAM" id="SSF140500">
    <property type="entry name" value="BAS1536-like"/>
    <property type="match status" value="1"/>
</dbReference>
<protein>
    <submittedName>
        <fullName evidence="2">Aspartyl-phosphate phosphatase Spo0E family protein</fullName>
    </submittedName>
</protein>
<dbReference type="EMBL" id="JBHSQV010000183">
    <property type="protein sequence ID" value="MFC5988630.1"/>
    <property type="molecule type" value="Genomic_DNA"/>
</dbReference>
<evidence type="ECO:0000313" key="2">
    <source>
        <dbReference type="EMBL" id="MFC5988630.1"/>
    </source>
</evidence>
<organism evidence="2 3">
    <name type="scientific">Marinicrinis lubricantis</name>
    <dbReference type="NCBI Taxonomy" id="2086470"/>
    <lineage>
        <taxon>Bacteria</taxon>
        <taxon>Bacillati</taxon>
        <taxon>Bacillota</taxon>
        <taxon>Bacilli</taxon>
        <taxon>Bacillales</taxon>
        <taxon>Paenibacillaceae</taxon>
    </lineage>
</organism>
<evidence type="ECO:0000313" key="3">
    <source>
        <dbReference type="Proteomes" id="UP001596250"/>
    </source>
</evidence>
<sequence length="62" mass="7698">MSNLLRKLEKERQELNKLGEQSLKQSIRLSDNQELQEQSRKVDELLVRYERTRRKRHRRHGR</sequence>
<feature type="coiled-coil region" evidence="1">
    <location>
        <begin position="1"/>
        <end position="55"/>
    </location>
</feature>
<proteinExistence type="predicted"/>
<reference evidence="3" key="1">
    <citation type="journal article" date="2019" name="Int. J. Syst. Evol. Microbiol.">
        <title>The Global Catalogue of Microorganisms (GCM) 10K type strain sequencing project: providing services to taxonomists for standard genome sequencing and annotation.</title>
        <authorList>
            <consortium name="The Broad Institute Genomics Platform"/>
            <consortium name="The Broad Institute Genome Sequencing Center for Infectious Disease"/>
            <person name="Wu L."/>
            <person name="Ma J."/>
        </authorList>
    </citation>
    <scope>NUCLEOTIDE SEQUENCE [LARGE SCALE GENOMIC DNA]</scope>
    <source>
        <strain evidence="3">CCM 8749</strain>
    </source>
</reference>
<keyword evidence="3" id="KW-1185">Reference proteome</keyword>
<dbReference type="Proteomes" id="UP001596250">
    <property type="component" value="Unassembled WGS sequence"/>
</dbReference>
<dbReference type="RefSeq" id="WP_054795922.1">
    <property type="nucleotide sequence ID" value="NZ_CBCSCT010000010.1"/>
</dbReference>